<evidence type="ECO:0000313" key="6">
    <source>
        <dbReference type="EMBL" id="BAX51411.1"/>
    </source>
</evidence>
<organism evidence="7 9">
    <name type="scientific">Photobacterium damsela subsp. piscicida</name>
    <name type="common">Pasteurella piscicida</name>
    <dbReference type="NCBI Taxonomy" id="38294"/>
    <lineage>
        <taxon>Bacteria</taxon>
        <taxon>Pseudomonadati</taxon>
        <taxon>Pseudomonadota</taxon>
        <taxon>Gammaproteobacteria</taxon>
        <taxon>Vibrionales</taxon>
        <taxon>Vibrionaceae</taxon>
        <taxon>Photobacterium</taxon>
    </lineage>
</organism>
<name>A0A1V1V791_PHODP</name>
<keyword evidence="2" id="KW-0285">Flavoprotein</keyword>
<dbReference type="GO" id="GO:0005829">
    <property type="term" value="C:cytosol"/>
    <property type="evidence" value="ECO:0007669"/>
    <property type="project" value="TreeGrafter"/>
</dbReference>
<dbReference type="Proteomes" id="UP000218676">
    <property type="component" value="Chromosome 1"/>
</dbReference>
<dbReference type="InterPro" id="IPR029039">
    <property type="entry name" value="Flavoprotein-like_sf"/>
</dbReference>
<evidence type="ECO:0000256" key="4">
    <source>
        <dbReference type="ARBA" id="ARBA00022982"/>
    </source>
</evidence>
<dbReference type="NCBIfam" id="NF006531">
    <property type="entry name" value="PRK09004.1"/>
    <property type="match status" value="1"/>
</dbReference>
<dbReference type="EMBL" id="CP061854">
    <property type="protein sequence ID" value="QOD56541.1"/>
    <property type="molecule type" value="Genomic_DNA"/>
</dbReference>
<dbReference type="SUPFAM" id="SSF52218">
    <property type="entry name" value="Flavoproteins"/>
    <property type="match status" value="1"/>
</dbReference>
<dbReference type="InterPro" id="IPR001094">
    <property type="entry name" value="Flavdoxin-like"/>
</dbReference>
<evidence type="ECO:0000259" key="5">
    <source>
        <dbReference type="PROSITE" id="PS50902"/>
    </source>
</evidence>
<comment type="cofactor">
    <cofactor evidence="1">
        <name>FMN</name>
        <dbReference type="ChEBI" id="CHEBI:58210"/>
    </cofactor>
</comment>
<dbReference type="PANTHER" id="PTHR19384:SF128">
    <property type="entry name" value="NADPH OXIDOREDUCTASE A"/>
    <property type="match status" value="1"/>
</dbReference>
<keyword evidence="3" id="KW-0288">FMN</keyword>
<dbReference type="RefSeq" id="WP_086957387.1">
    <property type="nucleotide sequence ID" value="NZ_AP018045.1"/>
</dbReference>
<evidence type="ECO:0000313" key="9">
    <source>
        <dbReference type="Proteomes" id="UP000516656"/>
    </source>
</evidence>
<evidence type="ECO:0000256" key="3">
    <source>
        <dbReference type="ARBA" id="ARBA00022643"/>
    </source>
</evidence>
<dbReference type="Gene3D" id="3.40.50.360">
    <property type="match status" value="1"/>
</dbReference>
<dbReference type="Proteomes" id="UP000516656">
    <property type="component" value="Chromosome 1"/>
</dbReference>
<accession>A0A1V1V791</accession>
<evidence type="ECO:0000313" key="8">
    <source>
        <dbReference type="Proteomes" id="UP000218676"/>
    </source>
</evidence>
<dbReference type="Pfam" id="PF00258">
    <property type="entry name" value="Flavodoxin_1"/>
    <property type="match status" value="1"/>
</dbReference>
<reference evidence="8" key="2">
    <citation type="submission" date="2017-05" db="EMBL/GenBank/DDBJ databases">
        <title>Whole genome sequence of fish pathogenic bacteria, Photobacterium damselae subsp. piscicida, strain 91-197, isolated from hybrid striped bass (Morone sp.) in USA.</title>
        <authorList>
            <person name="Teru Y."/>
            <person name="Hikima J."/>
            <person name="Kono T."/>
            <person name="Sakai M."/>
            <person name="Takano T."/>
            <person name="Hawke J.P."/>
            <person name="Takeyama H."/>
            <person name="Aoki T."/>
        </authorList>
    </citation>
    <scope>NUCLEOTIDE SEQUENCE [LARGE SCALE GENOMIC DNA]</scope>
    <source>
        <strain evidence="8">91-197</strain>
    </source>
</reference>
<feature type="domain" description="Flavodoxin-like" evidence="5">
    <location>
        <begin position="4"/>
        <end position="146"/>
    </location>
</feature>
<gene>
    <name evidence="7" type="primary">mioC</name>
    <name evidence="7" type="ORF">IC627_15595</name>
    <name evidence="6" type="ORF">PDPUS_1_00036</name>
</gene>
<proteinExistence type="predicted"/>
<keyword evidence="4" id="KW-0249">Electron transport</keyword>
<dbReference type="GO" id="GO:0016491">
    <property type="term" value="F:oxidoreductase activity"/>
    <property type="evidence" value="ECO:0007669"/>
    <property type="project" value="TreeGrafter"/>
</dbReference>
<evidence type="ECO:0000256" key="1">
    <source>
        <dbReference type="ARBA" id="ARBA00001917"/>
    </source>
</evidence>
<dbReference type="AlphaFoldDB" id="A0A1V1V791"/>
<reference evidence="6" key="1">
    <citation type="journal article" date="2017" name="Genome Announc.">
        <title>Whole-Genome Sequence of Photobacterium damselae subsp. piscicida Strain 91-197, Isolated from Hybrid Striped Bass (Morone sp.) in the United States.</title>
        <authorList>
            <person name="Teru Y."/>
            <person name="Hikima J."/>
            <person name="Kono T."/>
            <person name="Sakai M."/>
            <person name="Takano T."/>
            <person name="Hawke J.P."/>
            <person name="Takeyama H."/>
            <person name="Aoki T."/>
        </authorList>
    </citation>
    <scope>NUCLEOTIDE SEQUENCE</scope>
    <source>
        <strain evidence="6">91-197</strain>
    </source>
</reference>
<evidence type="ECO:0000256" key="2">
    <source>
        <dbReference type="ARBA" id="ARBA00022630"/>
    </source>
</evidence>
<protein>
    <submittedName>
        <fullName evidence="7">FMN-binding protein MioC</fullName>
    </submittedName>
    <submittedName>
        <fullName evidence="6">Sulfite reductase [NADPH] flavoprotein alpha-component</fullName>
    </submittedName>
</protein>
<dbReference type="EMBL" id="AP018045">
    <property type="protein sequence ID" value="BAX51411.1"/>
    <property type="molecule type" value="Genomic_DNA"/>
</dbReference>
<dbReference type="PRINTS" id="PR00369">
    <property type="entry name" value="FLAVODOXIN"/>
</dbReference>
<sequence>MTDITFITGSTLGGAEYVAEHLADLLTEDGHNTEIENQADLNNLATSGLWIIVCSTHGAGDFPDNFQSFAYQIIEQKPDCSELKLAVVGLGDSSYDTFCAAGKKIEQMLVDLGAKLIAPRLDIDVSAHPVPEEPAEIWLEQWKNTL</sequence>
<reference evidence="7 9" key="3">
    <citation type="submission" date="2020-09" db="EMBL/GenBank/DDBJ databases">
        <title>Complete, closed and curated genome sequences of Photobacterium damselae subsp. piscicida isolates from Australia indicate localised evolution and additional plasmid-borne pathogenicity mechanisms.</title>
        <authorList>
            <person name="Baseggio L."/>
            <person name="Silayeva O."/>
            <person name="Buller N."/>
            <person name="Landos M."/>
            <person name="Engelstaedter J."/>
            <person name="Barnes A.C."/>
        </authorList>
    </citation>
    <scope>NUCLEOTIDE SEQUENCE [LARGE SCALE GENOMIC DNA]</scope>
    <source>
        <strain evidence="7 9">AS-16-0540-1</strain>
    </source>
</reference>
<dbReference type="PANTHER" id="PTHR19384">
    <property type="entry name" value="NITRIC OXIDE SYNTHASE-RELATED"/>
    <property type="match status" value="1"/>
</dbReference>
<dbReference type="GO" id="GO:0010181">
    <property type="term" value="F:FMN binding"/>
    <property type="evidence" value="ECO:0007669"/>
    <property type="project" value="InterPro"/>
</dbReference>
<evidence type="ECO:0000313" key="7">
    <source>
        <dbReference type="EMBL" id="QOD56541.1"/>
    </source>
</evidence>
<dbReference type="PROSITE" id="PS50902">
    <property type="entry name" value="FLAVODOXIN_LIKE"/>
    <property type="match status" value="1"/>
</dbReference>
<keyword evidence="4" id="KW-0813">Transport</keyword>
<dbReference type="GO" id="GO:0050660">
    <property type="term" value="F:flavin adenine dinucleotide binding"/>
    <property type="evidence" value="ECO:0007669"/>
    <property type="project" value="TreeGrafter"/>
</dbReference>
<dbReference type="InterPro" id="IPR008254">
    <property type="entry name" value="Flavodoxin/NO_synth"/>
</dbReference>